<dbReference type="AlphaFoldDB" id="A0A9W9TI57"/>
<keyword evidence="3" id="KW-1185">Reference proteome</keyword>
<evidence type="ECO:0000313" key="2">
    <source>
        <dbReference type="EMBL" id="KAJ5223369.1"/>
    </source>
</evidence>
<protein>
    <recommendedName>
        <fullName evidence="4">Secreted protein</fullName>
    </recommendedName>
</protein>
<accession>A0A9W9TI57</accession>
<proteinExistence type="predicted"/>
<evidence type="ECO:0000256" key="1">
    <source>
        <dbReference type="SAM" id="SignalP"/>
    </source>
</evidence>
<dbReference type="RefSeq" id="XP_058327552.1">
    <property type="nucleotide sequence ID" value="XM_058477207.1"/>
</dbReference>
<dbReference type="Proteomes" id="UP001150941">
    <property type="component" value="Unassembled WGS sequence"/>
</dbReference>
<comment type="caution">
    <text evidence="2">The sequence shown here is derived from an EMBL/GenBank/DDBJ whole genome shotgun (WGS) entry which is preliminary data.</text>
</comment>
<gene>
    <name evidence="2" type="ORF">N7468_007911</name>
</gene>
<evidence type="ECO:0008006" key="4">
    <source>
        <dbReference type="Google" id="ProtNLM"/>
    </source>
</evidence>
<feature type="signal peptide" evidence="1">
    <location>
        <begin position="1"/>
        <end position="23"/>
    </location>
</feature>
<organism evidence="2 3">
    <name type="scientific">Penicillium chermesinum</name>
    <dbReference type="NCBI Taxonomy" id="63820"/>
    <lineage>
        <taxon>Eukaryota</taxon>
        <taxon>Fungi</taxon>
        <taxon>Dikarya</taxon>
        <taxon>Ascomycota</taxon>
        <taxon>Pezizomycotina</taxon>
        <taxon>Eurotiomycetes</taxon>
        <taxon>Eurotiomycetidae</taxon>
        <taxon>Eurotiales</taxon>
        <taxon>Aspergillaceae</taxon>
        <taxon>Penicillium</taxon>
    </lineage>
</organism>
<name>A0A9W9TI57_9EURO</name>
<dbReference type="GeneID" id="83204510"/>
<sequence>MVTPSRGAFVLWYMIAALRVGQESPTSCKTLEHEARKREDGFSKYNKQVPCSRSKAQRVSSHLVTLSQFHDQKWLYTNCGEDSMFRILVGLELDVYPREYWNNTRA</sequence>
<dbReference type="EMBL" id="JAPQKS010000006">
    <property type="protein sequence ID" value="KAJ5223369.1"/>
    <property type="molecule type" value="Genomic_DNA"/>
</dbReference>
<feature type="chain" id="PRO_5040976548" description="Secreted protein" evidence="1">
    <location>
        <begin position="24"/>
        <end position="106"/>
    </location>
</feature>
<keyword evidence="1" id="KW-0732">Signal</keyword>
<reference evidence="2" key="2">
    <citation type="journal article" date="2023" name="IMA Fungus">
        <title>Comparative genomic study of the Penicillium genus elucidates a diverse pangenome and 15 lateral gene transfer events.</title>
        <authorList>
            <person name="Petersen C."/>
            <person name="Sorensen T."/>
            <person name="Nielsen M.R."/>
            <person name="Sondergaard T.E."/>
            <person name="Sorensen J.L."/>
            <person name="Fitzpatrick D.A."/>
            <person name="Frisvad J.C."/>
            <person name="Nielsen K.L."/>
        </authorList>
    </citation>
    <scope>NUCLEOTIDE SEQUENCE</scope>
    <source>
        <strain evidence="2">IBT 19713</strain>
    </source>
</reference>
<evidence type="ECO:0000313" key="3">
    <source>
        <dbReference type="Proteomes" id="UP001150941"/>
    </source>
</evidence>
<reference evidence="2" key="1">
    <citation type="submission" date="2022-11" db="EMBL/GenBank/DDBJ databases">
        <authorList>
            <person name="Petersen C."/>
        </authorList>
    </citation>
    <scope>NUCLEOTIDE SEQUENCE</scope>
    <source>
        <strain evidence="2">IBT 19713</strain>
    </source>
</reference>